<evidence type="ECO:0000313" key="10">
    <source>
        <dbReference type="Proteomes" id="UP000237846"/>
    </source>
</evidence>
<evidence type="ECO:0000256" key="1">
    <source>
        <dbReference type="ARBA" id="ARBA00004651"/>
    </source>
</evidence>
<feature type="transmembrane region" description="Helical" evidence="7">
    <location>
        <begin position="244"/>
        <end position="270"/>
    </location>
</feature>
<dbReference type="Pfam" id="PF00528">
    <property type="entry name" value="BPD_transp_1"/>
    <property type="match status" value="2"/>
</dbReference>
<keyword evidence="4 7" id="KW-0812">Transmembrane</keyword>
<feature type="transmembrane region" description="Helical" evidence="7">
    <location>
        <begin position="20"/>
        <end position="39"/>
    </location>
</feature>
<evidence type="ECO:0000313" key="9">
    <source>
        <dbReference type="EMBL" id="PRY02429.1"/>
    </source>
</evidence>
<name>A0A2T0QES7_9ACTN</name>
<evidence type="ECO:0000256" key="3">
    <source>
        <dbReference type="ARBA" id="ARBA00022475"/>
    </source>
</evidence>
<feature type="transmembrane region" description="Helical" evidence="7">
    <location>
        <begin position="433"/>
        <end position="466"/>
    </location>
</feature>
<sequence length="581" mass="56926">MSAALPGPLLLGARLLRGPAVLAGSCAALVLAVAALPWLSGEDPAHTVLRARSAEREPDPAALAAVRAELDLPADPVAGTLGWLGGALRGDLGASWVTGAPVAPTVLGATGVSAGLAACAALVALATAVAVLAPALWRAARTGRAGGDGAAATGALLGSVPDFLLAAVLLAVVAVRWGLAPTSGWSGPANVPLPALALGLPAGGLLSRVLAGALDAAAAEGWVRTWRAAAFGRWTLAVALLRRALAVALPQVLLLFIGLLGGAVTVETVFAVPGLGDTALSAVLAQDLPLVQGCVTALVAMGLAVGGAGVIAHRLLMGPALVPGALAPAVPRGRRRHDLAPALVAAVLLAAVAAGLLRDPAATSLADRLAAPSLAHPLGTDAVGRDLLARFGHGALLSVGTGVAVSAVALVVGLLVGLAAARARAGAGDVLNAVPPVLMGVLVASVTGPGPLGAAAAVALVAWIPLAVHARTLAAEVRAAGFFQAAVAGGAGRGRLLRRHLLPSVLPGVARHALVRVPHNTLALAGLSFLGLGAGHDSPEWGAMLAEVIGYVERAPWTVAVPAAGLGLLGVVAGLVRTDRV</sequence>
<dbReference type="RefSeq" id="WP_211302699.1">
    <property type="nucleotide sequence ID" value="NZ_PVZC01000001.1"/>
</dbReference>
<keyword evidence="2 7" id="KW-0813">Transport</keyword>
<dbReference type="PANTHER" id="PTHR43386">
    <property type="entry name" value="OLIGOPEPTIDE TRANSPORT SYSTEM PERMEASE PROTEIN APPC"/>
    <property type="match status" value="1"/>
</dbReference>
<keyword evidence="3" id="KW-1003">Cell membrane</keyword>
<dbReference type="Gene3D" id="1.10.3720.10">
    <property type="entry name" value="MetI-like"/>
    <property type="match status" value="1"/>
</dbReference>
<comment type="subcellular location">
    <subcellularLocation>
        <location evidence="1 7">Cell membrane</location>
        <topology evidence="1 7">Multi-pass membrane protein</topology>
    </subcellularLocation>
</comment>
<comment type="similarity">
    <text evidence="7">Belongs to the binding-protein-dependent transport system permease family.</text>
</comment>
<organism evidence="9 10">
    <name type="scientific">Allonocardiopsis opalescens</name>
    <dbReference type="NCBI Taxonomy" id="1144618"/>
    <lineage>
        <taxon>Bacteria</taxon>
        <taxon>Bacillati</taxon>
        <taxon>Actinomycetota</taxon>
        <taxon>Actinomycetes</taxon>
        <taxon>Streptosporangiales</taxon>
        <taxon>Allonocardiopsis</taxon>
    </lineage>
</organism>
<evidence type="ECO:0000256" key="4">
    <source>
        <dbReference type="ARBA" id="ARBA00022692"/>
    </source>
</evidence>
<feature type="transmembrane region" description="Helical" evidence="7">
    <location>
        <begin position="149"/>
        <end position="175"/>
    </location>
</feature>
<gene>
    <name evidence="9" type="ORF">CLV72_1011031</name>
</gene>
<dbReference type="PANTHER" id="PTHR43386:SF1">
    <property type="entry name" value="D,D-DIPEPTIDE TRANSPORT SYSTEM PERMEASE PROTEIN DDPC-RELATED"/>
    <property type="match status" value="1"/>
</dbReference>
<feature type="transmembrane region" description="Helical" evidence="7">
    <location>
        <begin position="290"/>
        <end position="312"/>
    </location>
</feature>
<dbReference type="InterPro" id="IPR035906">
    <property type="entry name" value="MetI-like_sf"/>
</dbReference>
<feature type="transmembrane region" description="Helical" evidence="7">
    <location>
        <begin position="114"/>
        <end position="137"/>
    </location>
</feature>
<dbReference type="GO" id="GO:0055085">
    <property type="term" value="P:transmembrane transport"/>
    <property type="evidence" value="ECO:0007669"/>
    <property type="project" value="InterPro"/>
</dbReference>
<proteinExistence type="inferred from homology"/>
<protein>
    <submittedName>
        <fullName evidence="9">Peptide/nickel transport system permease protein</fullName>
    </submittedName>
</protein>
<dbReference type="Proteomes" id="UP000237846">
    <property type="component" value="Unassembled WGS sequence"/>
</dbReference>
<feature type="transmembrane region" description="Helical" evidence="7">
    <location>
        <begin position="339"/>
        <end position="357"/>
    </location>
</feature>
<comment type="caution">
    <text evidence="9">The sequence shown here is derived from an EMBL/GenBank/DDBJ whole genome shotgun (WGS) entry which is preliminary data.</text>
</comment>
<evidence type="ECO:0000259" key="8">
    <source>
        <dbReference type="PROSITE" id="PS50928"/>
    </source>
</evidence>
<feature type="domain" description="ABC transmembrane type-1" evidence="8">
    <location>
        <begin position="391"/>
        <end position="577"/>
    </location>
</feature>
<dbReference type="InterPro" id="IPR050366">
    <property type="entry name" value="BP-dependent_transpt_permease"/>
</dbReference>
<evidence type="ECO:0000256" key="5">
    <source>
        <dbReference type="ARBA" id="ARBA00022989"/>
    </source>
</evidence>
<keyword evidence="10" id="KW-1185">Reference proteome</keyword>
<feature type="transmembrane region" description="Helical" evidence="7">
    <location>
        <begin position="555"/>
        <end position="576"/>
    </location>
</feature>
<dbReference type="AlphaFoldDB" id="A0A2T0QES7"/>
<evidence type="ECO:0000256" key="6">
    <source>
        <dbReference type="ARBA" id="ARBA00023136"/>
    </source>
</evidence>
<evidence type="ECO:0000256" key="7">
    <source>
        <dbReference type="RuleBase" id="RU363032"/>
    </source>
</evidence>
<evidence type="ECO:0000256" key="2">
    <source>
        <dbReference type="ARBA" id="ARBA00022448"/>
    </source>
</evidence>
<reference evidence="9 10" key="1">
    <citation type="submission" date="2018-03" db="EMBL/GenBank/DDBJ databases">
        <title>Genomic Encyclopedia of Archaeal and Bacterial Type Strains, Phase II (KMG-II): from individual species to whole genera.</title>
        <authorList>
            <person name="Goeker M."/>
        </authorList>
    </citation>
    <scope>NUCLEOTIDE SEQUENCE [LARGE SCALE GENOMIC DNA]</scope>
    <source>
        <strain evidence="9 10">DSM 45601</strain>
    </source>
</reference>
<keyword evidence="5 7" id="KW-1133">Transmembrane helix</keyword>
<dbReference type="InterPro" id="IPR000515">
    <property type="entry name" value="MetI-like"/>
</dbReference>
<dbReference type="EMBL" id="PVZC01000001">
    <property type="protein sequence ID" value="PRY02429.1"/>
    <property type="molecule type" value="Genomic_DNA"/>
</dbReference>
<dbReference type="GO" id="GO:0005886">
    <property type="term" value="C:plasma membrane"/>
    <property type="evidence" value="ECO:0007669"/>
    <property type="project" value="UniProtKB-SubCell"/>
</dbReference>
<keyword evidence="6 7" id="KW-0472">Membrane</keyword>
<dbReference type="SUPFAM" id="SSF161098">
    <property type="entry name" value="MetI-like"/>
    <property type="match status" value="1"/>
</dbReference>
<dbReference type="PROSITE" id="PS50928">
    <property type="entry name" value="ABC_TM1"/>
    <property type="match status" value="1"/>
</dbReference>
<accession>A0A2T0QES7</accession>
<feature type="transmembrane region" description="Helical" evidence="7">
    <location>
        <begin position="395"/>
        <end position="421"/>
    </location>
</feature>